<sequence>MTKTYKVISILIISITLIWLVYAGFQPKWIKWQLMTAGGIHFIMSFIINRQYHNWEYNYLGIIHGTLMVVLMGWGYFFV</sequence>
<dbReference type="RefSeq" id="WP_042278657.1">
    <property type="nucleotide sequence ID" value="NZ_BBML01000004.1"/>
</dbReference>
<accession>A0A090Q5S2</accession>
<feature type="transmembrane region" description="Helical" evidence="1">
    <location>
        <begin position="7"/>
        <end position="25"/>
    </location>
</feature>
<evidence type="ECO:0000256" key="1">
    <source>
        <dbReference type="SAM" id="Phobius"/>
    </source>
</evidence>
<feature type="transmembrane region" description="Helical" evidence="1">
    <location>
        <begin position="31"/>
        <end position="48"/>
    </location>
</feature>
<protein>
    <submittedName>
        <fullName evidence="2">Uncharacterized protein</fullName>
    </submittedName>
</protein>
<evidence type="ECO:0000313" key="2">
    <source>
        <dbReference type="EMBL" id="GAK97103.1"/>
    </source>
</evidence>
<proteinExistence type="predicted"/>
<organism evidence="2 3">
    <name type="scientific">Nonlabens tegetincola</name>
    <dbReference type="NCBI Taxonomy" id="323273"/>
    <lineage>
        <taxon>Bacteria</taxon>
        <taxon>Pseudomonadati</taxon>
        <taxon>Bacteroidota</taxon>
        <taxon>Flavobacteriia</taxon>
        <taxon>Flavobacteriales</taxon>
        <taxon>Flavobacteriaceae</taxon>
        <taxon>Nonlabens</taxon>
    </lineage>
</organism>
<gene>
    <name evidence="2" type="ORF">JCM19294_609</name>
</gene>
<feature type="transmembrane region" description="Helical" evidence="1">
    <location>
        <begin position="57"/>
        <end position="77"/>
    </location>
</feature>
<keyword evidence="1" id="KW-1133">Transmembrane helix</keyword>
<reference evidence="2" key="1">
    <citation type="journal article" date="2014" name="Genome Announc.">
        <title>Draft Genome Sequences of Marine Flavobacterium Nonlabens Strains NR17, NR24, NR27, NR32, NR33, and Ara13.</title>
        <authorList>
            <person name="Nakanishi M."/>
            <person name="Meirelles P."/>
            <person name="Suzuki R."/>
            <person name="Takatani N."/>
            <person name="Mino S."/>
            <person name="Suda W."/>
            <person name="Oshima K."/>
            <person name="Hattori M."/>
            <person name="Ohkuma M."/>
            <person name="Hosokawa M."/>
            <person name="Miyashita K."/>
            <person name="Thompson F.L."/>
            <person name="Niwa A."/>
            <person name="Sawabe T."/>
            <person name="Sawabe T."/>
        </authorList>
    </citation>
    <scope>NUCLEOTIDE SEQUENCE [LARGE SCALE GENOMIC DNA]</scope>
    <source>
        <strain evidence="2">JCM 19294</strain>
    </source>
</reference>
<comment type="caution">
    <text evidence="2">The sequence shown here is derived from an EMBL/GenBank/DDBJ whole genome shotgun (WGS) entry which is preliminary data.</text>
</comment>
<keyword evidence="1" id="KW-0472">Membrane</keyword>
<dbReference type="eggNOG" id="ENOG50311VU">
    <property type="taxonomic scope" value="Bacteria"/>
</dbReference>
<dbReference type="STRING" id="319236.BST91_04355"/>
<keyword evidence="3" id="KW-1185">Reference proteome</keyword>
<dbReference type="EMBL" id="BBML01000004">
    <property type="protein sequence ID" value="GAK97103.1"/>
    <property type="molecule type" value="Genomic_DNA"/>
</dbReference>
<keyword evidence="1" id="KW-0812">Transmembrane</keyword>
<dbReference type="Proteomes" id="UP000029221">
    <property type="component" value="Unassembled WGS sequence"/>
</dbReference>
<dbReference type="AlphaFoldDB" id="A0A090Q5S2"/>
<name>A0A090Q5S2_9FLAO</name>
<evidence type="ECO:0000313" key="3">
    <source>
        <dbReference type="Proteomes" id="UP000029221"/>
    </source>
</evidence>